<dbReference type="Gene3D" id="1.10.357.10">
    <property type="entry name" value="Tetracycline Repressor, domain 2"/>
    <property type="match status" value="1"/>
</dbReference>
<comment type="caution">
    <text evidence="6">The sequence shown here is derived from an EMBL/GenBank/DDBJ whole genome shotgun (WGS) entry which is preliminary data.</text>
</comment>
<organism evidence="6 7">
    <name type="scientific">Microtetraspora malaysiensis</name>
    <dbReference type="NCBI Taxonomy" id="161358"/>
    <lineage>
        <taxon>Bacteria</taxon>
        <taxon>Bacillati</taxon>
        <taxon>Actinomycetota</taxon>
        <taxon>Actinomycetes</taxon>
        <taxon>Streptosporangiales</taxon>
        <taxon>Streptosporangiaceae</taxon>
        <taxon>Microtetraspora</taxon>
    </lineage>
</organism>
<accession>A0ABW6T5F8</accession>
<dbReference type="Proteomes" id="UP001602013">
    <property type="component" value="Unassembled WGS sequence"/>
</dbReference>
<evidence type="ECO:0000256" key="4">
    <source>
        <dbReference type="PROSITE-ProRule" id="PRU00335"/>
    </source>
</evidence>
<name>A0ABW6T5F8_9ACTN</name>
<dbReference type="PANTHER" id="PTHR30055:SF151">
    <property type="entry name" value="TRANSCRIPTIONAL REGULATORY PROTEIN"/>
    <property type="match status" value="1"/>
</dbReference>
<dbReference type="InterPro" id="IPR009057">
    <property type="entry name" value="Homeodomain-like_sf"/>
</dbReference>
<evidence type="ECO:0000256" key="1">
    <source>
        <dbReference type="ARBA" id="ARBA00023015"/>
    </source>
</evidence>
<keyword evidence="2 4" id="KW-0238">DNA-binding</keyword>
<dbReference type="InterPro" id="IPR001647">
    <property type="entry name" value="HTH_TetR"/>
</dbReference>
<dbReference type="Pfam" id="PF00440">
    <property type="entry name" value="TetR_N"/>
    <property type="match status" value="1"/>
</dbReference>
<sequence>MILRAAQRVCDEEGLAALTLRRLGRELGVDATAMYRHFASKADLLSALIDDLFLREVRAPEPGRAWRDNLRDIIVDWWKLYRRHEGLSQAMAGQPDDEPQLFHITEWTVRELIRAGIPQDQLGLFYQTIYNFTVGNGLVAAFSPWLTVPELRDEQRRVYAALDPVRFPSATTAAPSIYPETEEVFLFSVELILDAVAAKGPAQDAKAGRITSAG</sequence>
<evidence type="ECO:0000256" key="3">
    <source>
        <dbReference type="ARBA" id="ARBA00023163"/>
    </source>
</evidence>
<feature type="DNA-binding region" description="H-T-H motif" evidence="4">
    <location>
        <begin position="19"/>
        <end position="38"/>
    </location>
</feature>
<dbReference type="SUPFAM" id="SSF46689">
    <property type="entry name" value="Homeodomain-like"/>
    <property type="match status" value="1"/>
</dbReference>
<dbReference type="PROSITE" id="PS50977">
    <property type="entry name" value="HTH_TETR_2"/>
    <property type="match status" value="1"/>
</dbReference>
<reference evidence="6 7" key="1">
    <citation type="submission" date="2024-10" db="EMBL/GenBank/DDBJ databases">
        <title>The Natural Products Discovery Center: Release of the First 8490 Sequenced Strains for Exploring Actinobacteria Biosynthetic Diversity.</title>
        <authorList>
            <person name="Kalkreuter E."/>
            <person name="Kautsar S.A."/>
            <person name="Yang D."/>
            <person name="Bader C.D."/>
            <person name="Teijaro C.N."/>
            <person name="Fluegel L."/>
            <person name="Davis C.M."/>
            <person name="Simpson J.R."/>
            <person name="Lauterbach L."/>
            <person name="Steele A.D."/>
            <person name="Gui C."/>
            <person name="Meng S."/>
            <person name="Li G."/>
            <person name="Viehrig K."/>
            <person name="Ye F."/>
            <person name="Su P."/>
            <person name="Kiefer A.F."/>
            <person name="Nichols A."/>
            <person name="Cepeda A.J."/>
            <person name="Yan W."/>
            <person name="Fan B."/>
            <person name="Jiang Y."/>
            <person name="Adhikari A."/>
            <person name="Zheng C.-J."/>
            <person name="Schuster L."/>
            <person name="Cowan T.M."/>
            <person name="Smanski M.J."/>
            <person name="Chevrette M.G."/>
            <person name="De Carvalho L.P.S."/>
            <person name="Shen B."/>
        </authorList>
    </citation>
    <scope>NUCLEOTIDE SEQUENCE [LARGE SCALE GENOMIC DNA]</scope>
    <source>
        <strain evidence="6 7">NPDC002173</strain>
    </source>
</reference>
<feature type="domain" description="HTH tetR-type" evidence="5">
    <location>
        <begin position="1"/>
        <end position="56"/>
    </location>
</feature>
<evidence type="ECO:0000256" key="2">
    <source>
        <dbReference type="ARBA" id="ARBA00023125"/>
    </source>
</evidence>
<dbReference type="PANTHER" id="PTHR30055">
    <property type="entry name" value="HTH-TYPE TRANSCRIPTIONAL REGULATOR RUTR"/>
    <property type="match status" value="1"/>
</dbReference>
<dbReference type="InterPro" id="IPR036271">
    <property type="entry name" value="Tet_transcr_reg_TetR-rel_C_sf"/>
</dbReference>
<dbReference type="SUPFAM" id="SSF48498">
    <property type="entry name" value="Tetracyclin repressor-like, C-terminal domain"/>
    <property type="match status" value="1"/>
</dbReference>
<dbReference type="PRINTS" id="PR00455">
    <property type="entry name" value="HTHTETR"/>
</dbReference>
<dbReference type="EMBL" id="JBIASD010000045">
    <property type="protein sequence ID" value="MFF3671369.1"/>
    <property type="molecule type" value="Genomic_DNA"/>
</dbReference>
<dbReference type="Pfam" id="PF02909">
    <property type="entry name" value="TetR_C_1"/>
    <property type="match status" value="1"/>
</dbReference>
<evidence type="ECO:0000313" key="7">
    <source>
        <dbReference type="Proteomes" id="UP001602013"/>
    </source>
</evidence>
<evidence type="ECO:0000259" key="5">
    <source>
        <dbReference type="PROSITE" id="PS50977"/>
    </source>
</evidence>
<proteinExistence type="predicted"/>
<protein>
    <submittedName>
        <fullName evidence="6">TetR/AcrR family transcriptional regulator</fullName>
    </submittedName>
</protein>
<dbReference type="RefSeq" id="WP_387417554.1">
    <property type="nucleotide sequence ID" value="NZ_CP191998.1"/>
</dbReference>
<keyword evidence="1" id="KW-0805">Transcription regulation</keyword>
<evidence type="ECO:0000313" key="6">
    <source>
        <dbReference type="EMBL" id="MFF3671369.1"/>
    </source>
</evidence>
<keyword evidence="3" id="KW-0804">Transcription</keyword>
<gene>
    <name evidence="6" type="ORF">ACFYXI_37875</name>
</gene>
<dbReference type="InterPro" id="IPR004111">
    <property type="entry name" value="Repressor_TetR_C"/>
</dbReference>
<keyword evidence="7" id="KW-1185">Reference proteome</keyword>
<dbReference type="InterPro" id="IPR050109">
    <property type="entry name" value="HTH-type_TetR-like_transc_reg"/>
</dbReference>